<keyword evidence="1" id="KW-0472">Membrane</keyword>
<organism evidence="2 3">
    <name type="scientific">Ktedonospora formicarum</name>
    <dbReference type="NCBI Taxonomy" id="2778364"/>
    <lineage>
        <taxon>Bacteria</taxon>
        <taxon>Bacillati</taxon>
        <taxon>Chloroflexota</taxon>
        <taxon>Ktedonobacteria</taxon>
        <taxon>Ktedonobacterales</taxon>
        <taxon>Ktedonobacteraceae</taxon>
        <taxon>Ktedonospora</taxon>
    </lineage>
</organism>
<comment type="caution">
    <text evidence="2">The sequence shown here is derived from an EMBL/GenBank/DDBJ whole genome shotgun (WGS) entry which is preliminary data.</text>
</comment>
<dbReference type="EMBL" id="BNJF01000007">
    <property type="protein sequence ID" value="GHO50114.1"/>
    <property type="molecule type" value="Genomic_DNA"/>
</dbReference>
<evidence type="ECO:0000313" key="3">
    <source>
        <dbReference type="Proteomes" id="UP000612362"/>
    </source>
</evidence>
<protein>
    <submittedName>
        <fullName evidence="2">Uncharacterized protein</fullName>
    </submittedName>
</protein>
<reference evidence="2" key="1">
    <citation type="submission" date="2020-10" db="EMBL/GenBank/DDBJ databases">
        <title>Taxonomic study of unclassified bacteria belonging to the class Ktedonobacteria.</title>
        <authorList>
            <person name="Yabe S."/>
            <person name="Wang C.M."/>
            <person name="Zheng Y."/>
            <person name="Sakai Y."/>
            <person name="Cavaletti L."/>
            <person name="Monciardini P."/>
            <person name="Donadio S."/>
        </authorList>
    </citation>
    <scope>NUCLEOTIDE SEQUENCE</scope>
    <source>
        <strain evidence="2">SOSP1-1</strain>
    </source>
</reference>
<gene>
    <name evidence="2" type="ORF">KSX_82770</name>
</gene>
<keyword evidence="1" id="KW-0812">Transmembrane</keyword>
<keyword evidence="3" id="KW-1185">Reference proteome</keyword>
<proteinExistence type="predicted"/>
<dbReference type="RefSeq" id="WP_220199177.1">
    <property type="nucleotide sequence ID" value="NZ_BNJF01000007.1"/>
</dbReference>
<sequence>MEQLDTDLEYSGKKALPDAGKRLNWLYFLPILGLLMIVFLTFAVIFQFSIDTIVNSIMSLFIVLFFVFVGLMFWAARPTSTRA</sequence>
<feature type="transmembrane region" description="Helical" evidence="1">
    <location>
        <begin position="25"/>
        <end position="46"/>
    </location>
</feature>
<accession>A0A8J3I5S9</accession>
<dbReference type="AlphaFoldDB" id="A0A8J3I5S9"/>
<evidence type="ECO:0000256" key="1">
    <source>
        <dbReference type="SAM" id="Phobius"/>
    </source>
</evidence>
<evidence type="ECO:0000313" key="2">
    <source>
        <dbReference type="EMBL" id="GHO50114.1"/>
    </source>
</evidence>
<dbReference type="Proteomes" id="UP000612362">
    <property type="component" value="Unassembled WGS sequence"/>
</dbReference>
<feature type="transmembrane region" description="Helical" evidence="1">
    <location>
        <begin position="53"/>
        <end position="76"/>
    </location>
</feature>
<keyword evidence="1" id="KW-1133">Transmembrane helix</keyword>
<name>A0A8J3I5S9_9CHLR</name>